<name>A0A1W6BZB7_9BACT</name>
<sequence length="255" mass="28827">MLFLDVQGTLLSDVDKSPILGAKELISFLNSKNLAYLIITNNTKKLNFLEELRNKGLEIKQNAYLDPFCVFNRTLKPCKVAAYGSKEFLECIEELGYTLDYTSPDAVLVASYDDFKFKDFAAMIEFAQNDVKMIAMHETSIYKKDHRLYPGVGSIMAMIQNASHCEYEVVGKPSFAFYKQALALIREQKSDLEFKDITIISDDFKGDLLRAKELGMKCVLVLSGKISHTKGLDTSILDGVFKSILEFAKEFECKI</sequence>
<dbReference type="STRING" id="1121267.CCUN_1802"/>
<dbReference type="Gene3D" id="3.40.50.1000">
    <property type="entry name" value="HAD superfamily/HAD-like"/>
    <property type="match status" value="2"/>
</dbReference>
<dbReference type="EMBL" id="CP020867">
    <property type="protein sequence ID" value="ARJ57370.1"/>
    <property type="molecule type" value="Genomic_DNA"/>
</dbReference>
<dbReference type="SUPFAM" id="SSF56784">
    <property type="entry name" value="HAD-like"/>
    <property type="match status" value="1"/>
</dbReference>
<gene>
    <name evidence="1" type="ORF">CCUN_1802</name>
</gene>
<dbReference type="AlphaFoldDB" id="A0A1W6BZB7"/>
<accession>A0A1W6BZB7</accession>
<protein>
    <submittedName>
        <fullName evidence="1">HAD-superfamily hydrolase, subfamily IIA</fullName>
    </submittedName>
</protein>
<dbReference type="Pfam" id="PF13242">
    <property type="entry name" value="Hydrolase_like"/>
    <property type="match status" value="1"/>
</dbReference>
<keyword evidence="1" id="KW-0378">Hydrolase</keyword>
<dbReference type="Proteomes" id="UP000192902">
    <property type="component" value="Chromosome"/>
</dbReference>
<organism evidence="1 2">
    <name type="scientific">Campylobacter cuniculorum DSM 23162 = LMG 24588</name>
    <dbReference type="NCBI Taxonomy" id="1121267"/>
    <lineage>
        <taxon>Bacteria</taxon>
        <taxon>Pseudomonadati</taxon>
        <taxon>Campylobacterota</taxon>
        <taxon>Epsilonproteobacteria</taxon>
        <taxon>Campylobacterales</taxon>
        <taxon>Campylobacteraceae</taxon>
        <taxon>Campylobacter</taxon>
    </lineage>
</organism>
<dbReference type="KEGG" id="ccun:CCUN_1802"/>
<reference evidence="1 2" key="1">
    <citation type="submission" date="2017-04" db="EMBL/GenBank/DDBJ databases">
        <title>Complete genome sequence of the Campylobacter cuniculorum type strain LMG24588.</title>
        <authorList>
            <person name="Miller W.G."/>
            <person name="Yee E."/>
            <person name="Revez J."/>
            <person name="Bono J.L."/>
            <person name="Rossi M."/>
        </authorList>
    </citation>
    <scope>NUCLEOTIDE SEQUENCE [LARGE SCALE GENOMIC DNA]</scope>
    <source>
        <strain evidence="1 2">LMG 24588</strain>
    </source>
</reference>
<dbReference type="InterPro" id="IPR006357">
    <property type="entry name" value="HAD-SF_hydro_IIA"/>
</dbReference>
<dbReference type="NCBIfam" id="TIGR01460">
    <property type="entry name" value="HAD-SF-IIA"/>
    <property type="match status" value="1"/>
</dbReference>
<evidence type="ECO:0000313" key="2">
    <source>
        <dbReference type="Proteomes" id="UP000192902"/>
    </source>
</evidence>
<dbReference type="GO" id="GO:0016791">
    <property type="term" value="F:phosphatase activity"/>
    <property type="evidence" value="ECO:0007669"/>
    <property type="project" value="TreeGrafter"/>
</dbReference>
<dbReference type="InterPro" id="IPR023214">
    <property type="entry name" value="HAD_sf"/>
</dbReference>
<dbReference type="Pfam" id="PF13344">
    <property type="entry name" value="Hydrolase_6"/>
    <property type="match status" value="1"/>
</dbReference>
<proteinExistence type="predicted"/>
<dbReference type="OrthoDB" id="5338687at2"/>
<dbReference type="eggNOG" id="COG0647">
    <property type="taxonomic scope" value="Bacteria"/>
</dbReference>
<dbReference type="GO" id="GO:0005737">
    <property type="term" value="C:cytoplasm"/>
    <property type="evidence" value="ECO:0007669"/>
    <property type="project" value="TreeGrafter"/>
</dbReference>
<dbReference type="RefSeq" id="WP_027305326.1">
    <property type="nucleotide sequence ID" value="NZ_CP020867.1"/>
</dbReference>
<evidence type="ECO:0000313" key="1">
    <source>
        <dbReference type="EMBL" id="ARJ57370.1"/>
    </source>
</evidence>
<dbReference type="PANTHER" id="PTHR19288:SF46">
    <property type="entry name" value="HALOACID DEHALOGENASE-LIKE HYDROLASE DOMAIN-CONTAINING PROTEIN 2"/>
    <property type="match status" value="1"/>
</dbReference>
<dbReference type="PANTHER" id="PTHR19288">
    <property type="entry name" value="4-NITROPHENYLPHOSPHATASE-RELATED"/>
    <property type="match status" value="1"/>
</dbReference>
<dbReference type="InterPro" id="IPR036412">
    <property type="entry name" value="HAD-like_sf"/>
</dbReference>